<evidence type="ECO:0000256" key="1">
    <source>
        <dbReference type="ARBA" id="ARBA00006217"/>
    </source>
</evidence>
<evidence type="ECO:0000313" key="9">
    <source>
        <dbReference type="EMBL" id="AHX10997.1"/>
    </source>
</evidence>
<dbReference type="PANTHER" id="PTHR11002">
    <property type="entry name" value="CARBONIC ANHYDRASE"/>
    <property type="match status" value="1"/>
</dbReference>
<feature type="binding site" evidence="7">
    <location>
        <position position="48"/>
    </location>
    <ligand>
        <name>Zn(2+)</name>
        <dbReference type="ChEBI" id="CHEBI:29105"/>
    </ligand>
</feature>
<feature type="binding site" evidence="7">
    <location>
        <position position="46"/>
    </location>
    <ligand>
        <name>Zn(2+)</name>
        <dbReference type="ChEBI" id="CHEBI:29105"/>
    </ligand>
</feature>
<dbReference type="GO" id="GO:0004089">
    <property type="term" value="F:carbonate dehydratase activity"/>
    <property type="evidence" value="ECO:0007669"/>
    <property type="project" value="UniProtKB-UniRule"/>
</dbReference>
<evidence type="ECO:0000256" key="6">
    <source>
        <dbReference type="ARBA" id="ARBA00048348"/>
    </source>
</evidence>
<feature type="binding site" evidence="7">
    <location>
        <position position="111"/>
    </location>
    <ligand>
        <name>Zn(2+)</name>
        <dbReference type="ChEBI" id="CHEBI:29105"/>
    </ligand>
</feature>
<dbReference type="HOGENOM" id="CLU_053879_5_3_5"/>
<keyword evidence="10" id="KW-1185">Reference proteome</keyword>
<evidence type="ECO:0000256" key="7">
    <source>
        <dbReference type="PIRSR" id="PIRSR601765-1"/>
    </source>
</evidence>
<dbReference type="STRING" id="1286528.NHE_0022"/>
<dbReference type="InterPro" id="IPR036874">
    <property type="entry name" value="Carbonic_anhydrase_sf"/>
</dbReference>
<dbReference type="EC" id="4.2.1.1" evidence="2 8"/>
<gene>
    <name evidence="9" type="ORF">NHE_0022</name>
</gene>
<comment type="function">
    <text evidence="8">Reversible hydration of carbon dioxide.</text>
</comment>
<comment type="cofactor">
    <cofactor evidence="7">
        <name>Zn(2+)</name>
        <dbReference type="ChEBI" id="CHEBI:29105"/>
    </cofactor>
    <text evidence="7">Binds 1 zinc ion per subunit.</text>
</comment>
<dbReference type="Proteomes" id="UP000023755">
    <property type="component" value="Chromosome"/>
</dbReference>
<dbReference type="InterPro" id="IPR045066">
    <property type="entry name" value="Beta_CA_cladeB"/>
</dbReference>
<evidence type="ECO:0000313" key="10">
    <source>
        <dbReference type="Proteomes" id="UP000023755"/>
    </source>
</evidence>
<organism evidence="9 10">
    <name type="scientific">Neorickettsia helminthoeca str. Oregon</name>
    <dbReference type="NCBI Taxonomy" id="1286528"/>
    <lineage>
        <taxon>Bacteria</taxon>
        <taxon>Pseudomonadati</taxon>
        <taxon>Pseudomonadota</taxon>
        <taxon>Alphaproteobacteria</taxon>
        <taxon>Rickettsiales</taxon>
        <taxon>Anaplasmataceae</taxon>
        <taxon>Neorickettsia</taxon>
    </lineage>
</organism>
<name>X5GVF1_9RICK</name>
<reference evidence="9 10" key="1">
    <citation type="submission" date="2014-03" db="EMBL/GenBank/DDBJ databases">
        <title>Sequencing and Comparison of Genomes and Transcriptome Profiles of Human Ehrlichiosis Agents.</title>
        <authorList>
            <person name="Lin M."/>
            <person name="Daugherty S.C."/>
            <person name="Nagaraj S."/>
            <person name="Cheng Z."/>
            <person name="Xiong Q."/>
            <person name="Lin F.-Y."/>
            <person name="Sengamalay N."/>
            <person name="Ott S."/>
            <person name="Godinez A."/>
            <person name="Tallon L.J."/>
            <person name="Sadzewicz L."/>
            <person name="Fraser C.M."/>
            <person name="Dunning Hotopp J.C."/>
            <person name="Rikihisa Y."/>
        </authorList>
    </citation>
    <scope>NUCLEOTIDE SEQUENCE [LARGE SCALE GENOMIC DNA]</scope>
    <source>
        <strain evidence="9 10">Oregon</strain>
    </source>
</reference>
<evidence type="ECO:0000256" key="3">
    <source>
        <dbReference type="ARBA" id="ARBA00022723"/>
    </source>
</evidence>
<dbReference type="KEGG" id="nhm:NHE_0022"/>
<dbReference type="GO" id="GO:0008270">
    <property type="term" value="F:zinc ion binding"/>
    <property type="evidence" value="ECO:0007669"/>
    <property type="project" value="UniProtKB-UniRule"/>
</dbReference>
<dbReference type="PROSITE" id="PS00704">
    <property type="entry name" value="PROK_CO2_ANHYDRASE_1"/>
    <property type="match status" value="1"/>
</dbReference>
<comment type="similarity">
    <text evidence="1 8">Belongs to the beta-class carbonic anhydrase family.</text>
</comment>
<evidence type="ECO:0000256" key="8">
    <source>
        <dbReference type="RuleBase" id="RU003956"/>
    </source>
</evidence>
<keyword evidence="3 7" id="KW-0479">Metal-binding</keyword>
<evidence type="ECO:0000256" key="2">
    <source>
        <dbReference type="ARBA" id="ARBA00012925"/>
    </source>
</evidence>
<keyword evidence="4 7" id="KW-0862">Zinc</keyword>
<evidence type="ECO:0000256" key="4">
    <source>
        <dbReference type="ARBA" id="ARBA00022833"/>
    </source>
</evidence>
<dbReference type="AlphaFoldDB" id="X5GVF1"/>
<keyword evidence="5 8" id="KW-0456">Lyase</keyword>
<dbReference type="PANTHER" id="PTHR11002:SF76">
    <property type="entry name" value="CARBONIC ANHYDRASE"/>
    <property type="match status" value="1"/>
</dbReference>
<evidence type="ECO:0000256" key="5">
    <source>
        <dbReference type="ARBA" id="ARBA00023239"/>
    </source>
</evidence>
<dbReference type="InterPro" id="IPR015892">
    <property type="entry name" value="Carbonic_anhydrase_CS"/>
</dbReference>
<feature type="binding site" evidence="7">
    <location>
        <position position="108"/>
    </location>
    <ligand>
        <name>Zn(2+)</name>
        <dbReference type="ChEBI" id="CHEBI:29105"/>
    </ligand>
</feature>
<dbReference type="CDD" id="cd00884">
    <property type="entry name" value="beta_CA_cladeB"/>
    <property type="match status" value="1"/>
</dbReference>
<dbReference type="Pfam" id="PF00484">
    <property type="entry name" value="Pro_CA"/>
    <property type="match status" value="1"/>
</dbReference>
<protein>
    <recommendedName>
        <fullName evidence="2 8">Carbonic anhydrase</fullName>
        <ecNumber evidence="2 8">4.2.1.1</ecNumber>
    </recommendedName>
    <alternativeName>
        <fullName evidence="8">Carbonate dehydratase</fullName>
    </alternativeName>
</protein>
<dbReference type="EMBL" id="CP007481">
    <property type="protein sequence ID" value="AHX10997.1"/>
    <property type="molecule type" value="Genomic_DNA"/>
</dbReference>
<dbReference type="InterPro" id="IPR001765">
    <property type="entry name" value="Carbonic_anhydrase"/>
</dbReference>
<sequence>MKFMPSIQELINGYRRFYGQYFLDKKNPVYKSLIRGQSPSTLFIGCSDSRVDPAILTDANPGDIFVIRNIANLVPKYEPEWSTCHGVSAAIEFAVQILNVSDIVVMGHSCCGGIRSLIDNDFKKNSFIAGWIDIASPVKTAIPDIMKKGECKYSLSEQLAIKLSLKNLLTFPYVSSRVETGTVKLHGWYFSINTGELKIYSQEEDVFEPVRGV</sequence>
<dbReference type="GO" id="GO:0015976">
    <property type="term" value="P:carbon utilization"/>
    <property type="evidence" value="ECO:0007669"/>
    <property type="project" value="InterPro"/>
</dbReference>
<comment type="catalytic activity">
    <reaction evidence="6 8">
        <text>hydrogencarbonate + H(+) = CO2 + H2O</text>
        <dbReference type="Rhea" id="RHEA:10748"/>
        <dbReference type="ChEBI" id="CHEBI:15377"/>
        <dbReference type="ChEBI" id="CHEBI:15378"/>
        <dbReference type="ChEBI" id="CHEBI:16526"/>
        <dbReference type="ChEBI" id="CHEBI:17544"/>
        <dbReference type="EC" id="4.2.1.1"/>
    </reaction>
</comment>
<accession>X5GVF1</accession>
<dbReference type="PROSITE" id="PS00705">
    <property type="entry name" value="PROK_CO2_ANHYDRASE_2"/>
    <property type="match status" value="1"/>
</dbReference>
<dbReference type="Gene3D" id="3.40.1050.10">
    <property type="entry name" value="Carbonic anhydrase"/>
    <property type="match status" value="1"/>
</dbReference>
<proteinExistence type="inferred from homology"/>
<dbReference type="SUPFAM" id="SSF53056">
    <property type="entry name" value="beta-carbonic anhydrase, cab"/>
    <property type="match status" value="1"/>
</dbReference>
<dbReference type="SMART" id="SM00947">
    <property type="entry name" value="Pro_CA"/>
    <property type="match status" value="1"/>
</dbReference>